<comment type="caution">
    <text evidence="3">The sequence shown here is derived from an EMBL/GenBank/DDBJ whole genome shotgun (WGS) entry which is preliminary data.</text>
</comment>
<feature type="region of interest" description="Disordered" evidence="1">
    <location>
        <begin position="65"/>
        <end position="91"/>
    </location>
</feature>
<organism evidence="3 4">
    <name type="scientific">Quillaja saponaria</name>
    <name type="common">Soap bark tree</name>
    <dbReference type="NCBI Taxonomy" id="32244"/>
    <lineage>
        <taxon>Eukaryota</taxon>
        <taxon>Viridiplantae</taxon>
        <taxon>Streptophyta</taxon>
        <taxon>Embryophyta</taxon>
        <taxon>Tracheophyta</taxon>
        <taxon>Spermatophyta</taxon>
        <taxon>Magnoliopsida</taxon>
        <taxon>eudicotyledons</taxon>
        <taxon>Gunneridae</taxon>
        <taxon>Pentapetalae</taxon>
        <taxon>rosids</taxon>
        <taxon>fabids</taxon>
        <taxon>Fabales</taxon>
        <taxon>Quillajaceae</taxon>
        <taxon>Quillaja</taxon>
    </lineage>
</organism>
<dbReference type="Proteomes" id="UP001163823">
    <property type="component" value="Chromosome 7"/>
</dbReference>
<keyword evidence="2" id="KW-0732">Signal</keyword>
<feature type="compositionally biased region" description="Pro residues" evidence="1">
    <location>
        <begin position="75"/>
        <end position="84"/>
    </location>
</feature>
<evidence type="ECO:0000313" key="3">
    <source>
        <dbReference type="EMBL" id="KAJ7962730.1"/>
    </source>
</evidence>
<dbReference type="AlphaFoldDB" id="A0AAD7PQ40"/>
<dbReference type="EMBL" id="JARAOO010000007">
    <property type="protein sequence ID" value="KAJ7962730.1"/>
    <property type="molecule type" value="Genomic_DNA"/>
</dbReference>
<gene>
    <name evidence="3" type="ORF">O6P43_017917</name>
</gene>
<evidence type="ECO:0000256" key="2">
    <source>
        <dbReference type="SAM" id="SignalP"/>
    </source>
</evidence>
<evidence type="ECO:0000313" key="4">
    <source>
        <dbReference type="Proteomes" id="UP001163823"/>
    </source>
</evidence>
<keyword evidence="4" id="KW-1185">Reference proteome</keyword>
<sequence>MRAAYNYHRILLLFLFAFHALVLISIPVQARIFPEQLDICNQAPEYNTLTLKSLRSWLCKSATSSMMENSKKGSPSPPPPPKKAPTPIHDSEYPCIAAGSSEFNSLITMVITDHDQYGKKPVRSPPPAPKPRPRPGQLGNPRSSPSDVHGRTSRILPPTPIHDSEYPRVAAGSSECNSLITMVITDHDQYGKKPVRSPPPAPKPRPRPGQLGNPRSSPSDVHGRTSRILPPTPIHDSEYPRVAAGSSECNSLITMVITDHDQYGKKPVRSPPPAPKPRPRPGQLGNPPSSPSDVHERTSRIYYLQHQYSSK</sequence>
<protein>
    <submittedName>
        <fullName evidence="3">Uncharacterized protein</fullName>
    </submittedName>
</protein>
<proteinExistence type="predicted"/>
<feature type="signal peptide" evidence="2">
    <location>
        <begin position="1"/>
        <end position="30"/>
    </location>
</feature>
<reference evidence="3" key="1">
    <citation type="journal article" date="2023" name="Science">
        <title>Elucidation of the pathway for biosynthesis of saponin adjuvants from the soapbark tree.</title>
        <authorList>
            <person name="Reed J."/>
            <person name="Orme A."/>
            <person name="El-Demerdash A."/>
            <person name="Owen C."/>
            <person name="Martin L.B.B."/>
            <person name="Misra R.C."/>
            <person name="Kikuchi S."/>
            <person name="Rejzek M."/>
            <person name="Martin A.C."/>
            <person name="Harkess A."/>
            <person name="Leebens-Mack J."/>
            <person name="Louveau T."/>
            <person name="Stephenson M.J."/>
            <person name="Osbourn A."/>
        </authorList>
    </citation>
    <scope>NUCLEOTIDE SEQUENCE</scope>
    <source>
        <strain evidence="3">S10</strain>
    </source>
</reference>
<accession>A0AAD7PQ40</accession>
<name>A0AAD7PQ40_QUISA</name>
<evidence type="ECO:0000256" key="1">
    <source>
        <dbReference type="SAM" id="MobiDB-lite"/>
    </source>
</evidence>
<dbReference type="KEGG" id="qsa:O6P43_017917"/>
<feature type="region of interest" description="Disordered" evidence="1">
    <location>
        <begin position="116"/>
        <end position="172"/>
    </location>
</feature>
<feature type="region of interest" description="Disordered" evidence="1">
    <location>
        <begin position="184"/>
        <end position="299"/>
    </location>
</feature>
<feature type="chain" id="PRO_5042101279" evidence="2">
    <location>
        <begin position="31"/>
        <end position="311"/>
    </location>
</feature>